<dbReference type="PATRIC" id="fig|1292037.4.peg.8097"/>
<dbReference type="OrthoDB" id="5175448at2"/>
<reference evidence="1 2" key="1">
    <citation type="submission" date="2013-02" db="EMBL/GenBank/DDBJ databases">
        <title>Draft genome sequence of Amycolatopsis vancoresmycina strain DSM 44592T.</title>
        <authorList>
            <person name="Kumar S."/>
            <person name="Kaur N."/>
            <person name="Kaur C."/>
            <person name="Raghava G.P.S."/>
            <person name="Mayilraj S."/>
        </authorList>
    </citation>
    <scope>NUCLEOTIDE SEQUENCE [LARGE SCALE GENOMIC DNA]</scope>
    <source>
        <strain evidence="1 2">DSM 44592</strain>
    </source>
</reference>
<sequence length="317" mass="34833">MTTFCRRCPELVGPRNWLPPEPFEFGWAPAVGCNNLRCEHCGEPVRTQVPEAAGYRRYACACRRQDVYETYQVGGEPDDLYPALTGWACAGHPDFRLPATLDGVRLDETTDWATLVADALLRPPFEPPGVDLDAVWLTRLYRLLGAERALLGVAVAALLGSDDAWHVRGAYDFFYNEPAAAGADEVARSVAARRDWLRTVPDPGRPSSSLLDYAAVLLHERVLVVDEAGEPVDRQALAVAGELALAGIGPGHTPRVFGEHDPDWLVTHAADLARANERWVTSLVRTATRMPPEAKARILHDVAEVAPDRVRAAVRYL</sequence>
<evidence type="ECO:0000313" key="1">
    <source>
        <dbReference type="EMBL" id="EOD58542.1"/>
    </source>
</evidence>
<organism evidence="1 2">
    <name type="scientific">Amycolatopsis vancoresmycina DSM 44592</name>
    <dbReference type="NCBI Taxonomy" id="1292037"/>
    <lineage>
        <taxon>Bacteria</taxon>
        <taxon>Bacillati</taxon>
        <taxon>Actinomycetota</taxon>
        <taxon>Actinomycetes</taxon>
        <taxon>Pseudonocardiales</taxon>
        <taxon>Pseudonocardiaceae</taxon>
        <taxon>Amycolatopsis</taxon>
    </lineage>
</organism>
<name>R1FG26_9PSEU</name>
<dbReference type="Proteomes" id="UP000014139">
    <property type="component" value="Unassembled WGS sequence"/>
</dbReference>
<keyword evidence="2" id="KW-1185">Reference proteome</keyword>
<comment type="caution">
    <text evidence="1">The sequence shown here is derived from an EMBL/GenBank/DDBJ whole genome shotgun (WGS) entry which is preliminary data.</text>
</comment>
<dbReference type="RefSeq" id="WP_004562375.1">
    <property type="nucleotide sequence ID" value="NZ_AOUO01000756.1"/>
</dbReference>
<evidence type="ECO:0000313" key="2">
    <source>
        <dbReference type="Proteomes" id="UP000014139"/>
    </source>
</evidence>
<gene>
    <name evidence="1" type="ORF">H480_43205</name>
</gene>
<proteinExistence type="predicted"/>
<protein>
    <submittedName>
        <fullName evidence="1">Uncharacterized protein</fullName>
    </submittedName>
</protein>
<dbReference type="AlphaFoldDB" id="R1FG26"/>
<dbReference type="EMBL" id="AOUO01000756">
    <property type="protein sequence ID" value="EOD58542.1"/>
    <property type="molecule type" value="Genomic_DNA"/>
</dbReference>
<accession>R1FG26</accession>